<dbReference type="SUPFAM" id="SSF158745">
    <property type="entry name" value="LanC-like"/>
    <property type="match status" value="1"/>
</dbReference>
<evidence type="ECO:0008006" key="3">
    <source>
        <dbReference type="Google" id="ProtNLM"/>
    </source>
</evidence>
<protein>
    <recommendedName>
        <fullName evidence="3">Lanthionine synthetase C family protein</fullName>
    </recommendedName>
</protein>
<dbReference type="Gene3D" id="1.50.10.20">
    <property type="match status" value="1"/>
</dbReference>
<proteinExistence type="predicted"/>
<reference evidence="1 2" key="1">
    <citation type="submission" date="2021-11" db="EMBL/GenBank/DDBJ databases">
        <title>Genomic of Niabella pedocola.</title>
        <authorList>
            <person name="Wu T."/>
        </authorList>
    </citation>
    <scope>NUCLEOTIDE SEQUENCE [LARGE SCALE GENOMIC DNA]</scope>
    <source>
        <strain evidence="1 2">JCM 31011</strain>
    </source>
</reference>
<organism evidence="1 2">
    <name type="scientific">Niabella pedocola</name>
    <dbReference type="NCBI Taxonomy" id="1752077"/>
    <lineage>
        <taxon>Bacteria</taxon>
        <taxon>Pseudomonadati</taxon>
        <taxon>Bacteroidota</taxon>
        <taxon>Chitinophagia</taxon>
        <taxon>Chitinophagales</taxon>
        <taxon>Chitinophagaceae</taxon>
        <taxon>Niabella</taxon>
    </lineage>
</organism>
<comment type="caution">
    <text evidence="1">The sequence shown here is derived from an EMBL/GenBank/DDBJ whole genome shotgun (WGS) entry which is preliminary data.</text>
</comment>
<dbReference type="PANTHER" id="PTHR12736:SF7">
    <property type="entry name" value="LANC-LIKE PROTEIN 3"/>
    <property type="match status" value="1"/>
</dbReference>
<gene>
    <name evidence="1" type="ORF">LQ567_16730</name>
</gene>
<accession>A0ABS8PVY2</accession>
<evidence type="ECO:0000313" key="2">
    <source>
        <dbReference type="Proteomes" id="UP001199816"/>
    </source>
</evidence>
<dbReference type="PRINTS" id="PR01950">
    <property type="entry name" value="LANCSUPER"/>
</dbReference>
<dbReference type="PRINTS" id="PR01955">
    <property type="entry name" value="LANCFRANKIA"/>
</dbReference>
<dbReference type="EMBL" id="JAJNEC010000005">
    <property type="protein sequence ID" value="MCD2424427.1"/>
    <property type="molecule type" value="Genomic_DNA"/>
</dbReference>
<sequence length="405" mass="46311">MNNNLKDLVFEKTRILNQYYNNSVEHLLKRFSSMHTGSPYSVMVGVAGAILVKSAIYQIEPNETVKDAINNDVDYLLQKISESNSLIPHHCGGMSGFATLLLYLKKIKLIGLNRDFFYELDIFLEDELDKCIRGNNIDILHGGMGIGLYFIHRRKKQPIKKLLDYLDDHKDNYNGAYIWHRYDEYRAKDYIYDLGLAHGNASVMYFLTQCIKSGLFKKKSTNLLKGLMTFYLQIAEPESMSSFPSFILKQSFIKKVKDYSSSRIAWCYGDLGILYSMYFASDILQDNDTKNKSIEMLIKCSKRMGKDSGVIDAGFCHGSIGPAYMFKKLYNACNVNEFKIAEDFWISKTLEFGTEPGVFGNYLFLTDKGGAEQHDFLQGVHGISMVLNSYVCDIDSHWDSMLFLS</sequence>
<dbReference type="RefSeq" id="WP_231006266.1">
    <property type="nucleotide sequence ID" value="NZ_JAJNEC010000005.1"/>
</dbReference>
<dbReference type="Proteomes" id="UP001199816">
    <property type="component" value="Unassembled WGS sequence"/>
</dbReference>
<dbReference type="SMART" id="SM01260">
    <property type="entry name" value="LANC_like"/>
    <property type="match status" value="1"/>
</dbReference>
<dbReference type="PANTHER" id="PTHR12736">
    <property type="entry name" value="LANC-LIKE PROTEIN"/>
    <property type="match status" value="1"/>
</dbReference>
<dbReference type="InterPro" id="IPR007822">
    <property type="entry name" value="LANC-like"/>
</dbReference>
<name>A0ABS8PVY2_9BACT</name>
<evidence type="ECO:0000313" key="1">
    <source>
        <dbReference type="EMBL" id="MCD2424427.1"/>
    </source>
</evidence>
<keyword evidence="2" id="KW-1185">Reference proteome</keyword>
<dbReference type="Pfam" id="PF05147">
    <property type="entry name" value="LANC_like"/>
    <property type="match status" value="1"/>
</dbReference>